<evidence type="ECO:0000313" key="6">
    <source>
        <dbReference type="EMBL" id="AOW01710.1"/>
    </source>
</evidence>
<evidence type="ECO:0000259" key="4">
    <source>
        <dbReference type="PROSITE" id="PS51517"/>
    </source>
</evidence>
<evidence type="ECO:0000256" key="3">
    <source>
        <dbReference type="SAM" id="MobiDB-lite"/>
    </source>
</evidence>
<dbReference type="GO" id="GO:0003700">
    <property type="term" value="F:DNA-binding transcription factor activity"/>
    <property type="evidence" value="ECO:0007669"/>
    <property type="project" value="UniProtKB-UniRule"/>
</dbReference>
<keyword evidence="1 2" id="KW-0238">DNA-binding</keyword>
<organism evidence="6 8">
    <name type="scientific">Yarrowia lipolytica</name>
    <name type="common">Candida lipolytica</name>
    <dbReference type="NCBI Taxonomy" id="4952"/>
    <lineage>
        <taxon>Eukaryota</taxon>
        <taxon>Fungi</taxon>
        <taxon>Dikarya</taxon>
        <taxon>Ascomycota</taxon>
        <taxon>Saccharomycotina</taxon>
        <taxon>Dipodascomycetes</taxon>
        <taxon>Dipodascales</taxon>
        <taxon>Dipodascales incertae sedis</taxon>
        <taxon>Yarrowia</taxon>
    </lineage>
</organism>
<evidence type="ECO:0000313" key="8">
    <source>
        <dbReference type="Proteomes" id="UP000182444"/>
    </source>
</evidence>
<dbReference type="SUPFAM" id="SSF49417">
    <property type="entry name" value="p53-like transcription factors"/>
    <property type="match status" value="1"/>
</dbReference>
<feature type="region of interest" description="Disordered" evidence="3">
    <location>
        <begin position="74"/>
        <end position="113"/>
    </location>
</feature>
<dbReference type="InterPro" id="IPR001163">
    <property type="entry name" value="Sm_dom_euk/arc"/>
</dbReference>
<dbReference type="PROSITE" id="PS51517">
    <property type="entry name" value="NDT80"/>
    <property type="match status" value="1"/>
</dbReference>
<dbReference type="Pfam" id="PF01423">
    <property type="entry name" value="LSM"/>
    <property type="match status" value="1"/>
</dbReference>
<dbReference type="GO" id="GO:0003677">
    <property type="term" value="F:DNA binding"/>
    <property type="evidence" value="ECO:0007669"/>
    <property type="project" value="UniProtKB-KW"/>
</dbReference>
<reference evidence="6 8" key="1">
    <citation type="journal article" date="2016" name="PLoS ONE">
        <title>Sequence Assembly of Yarrowia lipolytica Strain W29/CLIB89 Shows Transposable Element Diversity.</title>
        <authorList>
            <person name="Magnan C."/>
            <person name="Yu J."/>
            <person name="Chang I."/>
            <person name="Jahn E."/>
            <person name="Kanomata Y."/>
            <person name="Wu J."/>
            <person name="Zeller M."/>
            <person name="Oakes M."/>
            <person name="Baldi P."/>
            <person name="Sandmeyer S."/>
        </authorList>
    </citation>
    <scope>NUCLEOTIDE SEQUENCE [LARGE SCALE GENOMIC DNA]</scope>
    <source>
        <strain evidence="6">CLIB89</strain>
        <strain evidence="8">CLIB89(W29)</strain>
    </source>
</reference>
<dbReference type="SUPFAM" id="SSF50182">
    <property type="entry name" value="Sm-like ribonucleoproteins"/>
    <property type="match status" value="1"/>
</dbReference>
<dbReference type="InterPro" id="IPR047575">
    <property type="entry name" value="Sm"/>
</dbReference>
<dbReference type="AlphaFoldDB" id="A0A1D8N7U3"/>
<accession>A0A1D8N7U3</accession>
<name>A0A1D8N7U3_YARLL</name>
<dbReference type="InterPro" id="IPR024061">
    <property type="entry name" value="NDT80_DNA-bd_dom"/>
</dbReference>
<dbReference type="GO" id="GO:0045944">
    <property type="term" value="P:positive regulation of transcription by RNA polymerase II"/>
    <property type="evidence" value="ECO:0007669"/>
    <property type="project" value="TreeGrafter"/>
</dbReference>
<evidence type="ECO:0000256" key="1">
    <source>
        <dbReference type="ARBA" id="ARBA00023125"/>
    </source>
</evidence>
<feature type="region of interest" description="Disordered" evidence="3">
    <location>
        <begin position="424"/>
        <end position="443"/>
    </location>
</feature>
<reference evidence="7 9" key="2">
    <citation type="submission" date="2018-07" db="EMBL/GenBank/DDBJ databases">
        <title>Draft Genome Assemblies for Five Robust Yarrowia lipolytica Strains Exhibiting High Lipid Production and Pentose Sugar Utilization and Sugar Alcohol Secretion from Undetoxified Lignocellulosic Biomass Hydrolysates.</title>
        <authorList>
            <consortium name="DOE Joint Genome Institute"/>
            <person name="Walker C."/>
            <person name="Ryu S."/>
            <person name="Na H."/>
            <person name="Zane M."/>
            <person name="LaButti K."/>
            <person name="Lipzen A."/>
            <person name="Haridas S."/>
            <person name="Barry K."/>
            <person name="Grigoriev I.V."/>
            <person name="Quarterman J."/>
            <person name="Slininger P."/>
            <person name="Dien B."/>
            <person name="Trinh C.T."/>
        </authorList>
    </citation>
    <scope>NUCLEOTIDE SEQUENCE [LARGE SCALE GENOMIC DNA]</scope>
    <source>
        <strain evidence="7 9">YB392</strain>
    </source>
</reference>
<dbReference type="PROSITE" id="PS52002">
    <property type="entry name" value="SM"/>
    <property type="match status" value="1"/>
</dbReference>
<dbReference type="PANTHER" id="PTHR35144:SF2">
    <property type="entry name" value="MEIOSIS-SPECIFIC TRANSCRIPTION FACTOR NDT80"/>
    <property type="match status" value="1"/>
</dbReference>
<dbReference type="InterPro" id="IPR010920">
    <property type="entry name" value="LSM_dom_sf"/>
</dbReference>
<dbReference type="InterPro" id="IPR037141">
    <property type="entry name" value="NDT80_DNA-bd_dom_sf"/>
</dbReference>
<evidence type="ECO:0000313" key="9">
    <source>
        <dbReference type="Proteomes" id="UP000256601"/>
    </source>
</evidence>
<protein>
    <submittedName>
        <fullName evidence="6">Uncharacterized protein</fullName>
    </submittedName>
</protein>
<evidence type="ECO:0000259" key="5">
    <source>
        <dbReference type="PROSITE" id="PS52002"/>
    </source>
</evidence>
<dbReference type="GO" id="GO:0051321">
    <property type="term" value="P:meiotic cell cycle"/>
    <property type="evidence" value="ECO:0007669"/>
    <property type="project" value="TreeGrafter"/>
</dbReference>
<dbReference type="EMBL" id="KZ859062">
    <property type="protein sequence ID" value="RDW23844.1"/>
    <property type="molecule type" value="Genomic_DNA"/>
</dbReference>
<dbReference type="GO" id="GO:0003723">
    <property type="term" value="F:RNA binding"/>
    <property type="evidence" value="ECO:0007669"/>
    <property type="project" value="InterPro"/>
</dbReference>
<dbReference type="EMBL" id="CP017554">
    <property type="protein sequence ID" value="AOW01710.1"/>
    <property type="molecule type" value="Genomic_DNA"/>
</dbReference>
<dbReference type="GO" id="GO:0000228">
    <property type="term" value="C:nuclear chromosome"/>
    <property type="evidence" value="ECO:0007669"/>
    <property type="project" value="TreeGrafter"/>
</dbReference>
<evidence type="ECO:0000313" key="7">
    <source>
        <dbReference type="EMBL" id="RDW23844.1"/>
    </source>
</evidence>
<dbReference type="GO" id="GO:0032991">
    <property type="term" value="C:protein-containing complex"/>
    <property type="evidence" value="ECO:0007669"/>
    <property type="project" value="UniProtKB-ARBA"/>
</dbReference>
<dbReference type="InterPro" id="IPR008967">
    <property type="entry name" value="p53-like_TF_DNA-bd_sf"/>
</dbReference>
<gene>
    <name evidence="7" type="ORF">B0I71DRAFT_166702</name>
    <name evidence="6" type="ORF">YALI1_B19390g</name>
</gene>
<dbReference type="Pfam" id="PF05224">
    <property type="entry name" value="NDT80_PhoG"/>
    <property type="match status" value="1"/>
</dbReference>
<dbReference type="Proteomes" id="UP000182444">
    <property type="component" value="Chromosome 1B"/>
</dbReference>
<dbReference type="VEuPathDB" id="FungiDB:YALI0_B14773g"/>
<feature type="DNA-binding region" description="NDT80" evidence="2">
    <location>
        <begin position="81"/>
        <end position="371"/>
    </location>
</feature>
<feature type="domain" description="Sm" evidence="5">
    <location>
        <begin position="10"/>
        <end position="83"/>
    </location>
</feature>
<sequence length="527" mass="57861">MSSTDKVRYDPSSFLGEISGKKVNVRVSTGTTFSGVLQSVDGYMSIVLENAEELVDDKVVGIYDDDVFIRGNNERRLDSSPETSPTRVNKRDSGLALSPLSSPPAATPKLAPRSKSLYKTGPPFVSAQQAVALCSADGTPATIRLHARLDRGFEEENGSWICYRRNYMSLCAAFDIVEHSIVPMTPPYPTGPVYIASGPHENAQCLYFVLRVEARVCSTNAPATLMQHTAKRDPGSQAAPSDTILFPGKLPPHEFIRDTANVRCPKRLEEIFDQVNLTLTEQANLSKTQVQFLETYPDANKAAISRVARFERLQFQFIHRSRREGCKYRLRVNLMAMISHNNVHDLIEIASSHTPEIVVRGRSPASYTESGSCQKPSRNSSKSSKSCSYTSPGLPGSPTTLDFFGLGTQLSEFDVTDNLGGGEDQAFGEFNCESPSPTGSSRENRLYLLPDLSQSLSESESESDFTSDEDVQVTQLLLKLPPPQLSTNGENVEVKSEPEELKEFAPQLTFDTTGFALEAGSEPSFEI</sequence>
<dbReference type="PANTHER" id="PTHR35144">
    <property type="entry name" value="MEIOSIS-SPECIFIC TRANSCRIPTION FACTOR NDT80"/>
    <property type="match status" value="1"/>
</dbReference>
<dbReference type="VEuPathDB" id="FungiDB:YALI1_B19390g"/>
<feature type="domain" description="NDT80" evidence="4">
    <location>
        <begin position="81"/>
        <end position="371"/>
    </location>
</feature>
<dbReference type="eggNOG" id="KOG1783">
    <property type="taxonomic scope" value="Eukaryota"/>
</dbReference>
<dbReference type="Proteomes" id="UP000256601">
    <property type="component" value="Unassembled WGS sequence"/>
</dbReference>
<proteinExistence type="predicted"/>
<feature type="region of interest" description="Disordered" evidence="3">
    <location>
        <begin position="362"/>
        <end position="393"/>
    </location>
</feature>
<dbReference type="Gene3D" id="2.60.40.1390">
    <property type="entry name" value="NDT80 DNA-binding domain"/>
    <property type="match status" value="1"/>
</dbReference>
<dbReference type="SMART" id="SM00651">
    <property type="entry name" value="Sm"/>
    <property type="match status" value="1"/>
</dbReference>
<dbReference type="Gene3D" id="2.30.30.100">
    <property type="match status" value="1"/>
</dbReference>
<dbReference type="InterPro" id="IPR052605">
    <property type="entry name" value="Fungal_trans_regulator"/>
</dbReference>
<evidence type="ECO:0000256" key="2">
    <source>
        <dbReference type="PROSITE-ProRule" id="PRU00850"/>
    </source>
</evidence>
<feature type="compositionally biased region" description="Low complexity" evidence="3">
    <location>
        <begin position="372"/>
        <end position="391"/>
    </location>
</feature>